<protein>
    <submittedName>
        <fullName evidence="1">Uncharacterized protein</fullName>
    </submittedName>
</protein>
<keyword evidence="2" id="KW-1185">Reference proteome</keyword>
<gene>
    <name evidence="1" type="ORF">Scep_019131</name>
</gene>
<sequence>MEARRDKSGLYLTRSAYVKQLLKKGGMATAKPIDSPFSVGKSFYADGGPLFHETALYRSLLGGLQYLINTRPSISFIVNKLSQFQ</sequence>
<name>A0AAP0IAG9_9MAGN</name>
<dbReference type="Proteomes" id="UP001419268">
    <property type="component" value="Unassembled WGS sequence"/>
</dbReference>
<evidence type="ECO:0000313" key="2">
    <source>
        <dbReference type="Proteomes" id="UP001419268"/>
    </source>
</evidence>
<dbReference type="EMBL" id="JBBNAG010000008">
    <property type="protein sequence ID" value="KAK9111612.1"/>
    <property type="molecule type" value="Genomic_DNA"/>
</dbReference>
<organism evidence="1 2">
    <name type="scientific">Stephania cephalantha</name>
    <dbReference type="NCBI Taxonomy" id="152367"/>
    <lineage>
        <taxon>Eukaryota</taxon>
        <taxon>Viridiplantae</taxon>
        <taxon>Streptophyta</taxon>
        <taxon>Embryophyta</taxon>
        <taxon>Tracheophyta</taxon>
        <taxon>Spermatophyta</taxon>
        <taxon>Magnoliopsida</taxon>
        <taxon>Ranunculales</taxon>
        <taxon>Menispermaceae</taxon>
        <taxon>Menispermoideae</taxon>
        <taxon>Cissampelideae</taxon>
        <taxon>Stephania</taxon>
    </lineage>
</organism>
<accession>A0AAP0IAG9</accession>
<reference evidence="1 2" key="1">
    <citation type="submission" date="2024-01" db="EMBL/GenBank/DDBJ databases">
        <title>Genome assemblies of Stephania.</title>
        <authorList>
            <person name="Yang L."/>
        </authorList>
    </citation>
    <scope>NUCLEOTIDE SEQUENCE [LARGE SCALE GENOMIC DNA]</scope>
    <source>
        <strain evidence="1">JXDWG</strain>
        <tissue evidence="1">Leaf</tissue>
    </source>
</reference>
<comment type="caution">
    <text evidence="1">The sequence shown here is derived from an EMBL/GenBank/DDBJ whole genome shotgun (WGS) entry which is preliminary data.</text>
</comment>
<proteinExistence type="predicted"/>
<dbReference type="AlphaFoldDB" id="A0AAP0IAG9"/>
<evidence type="ECO:0000313" key="1">
    <source>
        <dbReference type="EMBL" id="KAK9111612.1"/>
    </source>
</evidence>